<dbReference type="InterPro" id="IPR027410">
    <property type="entry name" value="TCP-1-like_intermed_sf"/>
</dbReference>
<comment type="subcellular location">
    <subcellularLocation>
        <location evidence="1">Cytoplasm</location>
    </subcellularLocation>
</comment>
<reference evidence="8 9" key="1">
    <citation type="submission" date="2021-05" db="EMBL/GenBank/DDBJ databases">
        <title>Genome Assembly of Synthetic Allotetraploid Brassica napus Reveals Homoeologous Exchanges between Subgenomes.</title>
        <authorList>
            <person name="Davis J.T."/>
        </authorList>
    </citation>
    <scope>NUCLEOTIDE SEQUENCE [LARGE SCALE GENOMIC DNA]</scope>
    <source>
        <strain evidence="9">cv. Da-Ae</strain>
        <tissue evidence="8">Seedling</tissue>
    </source>
</reference>
<evidence type="ECO:0000256" key="1">
    <source>
        <dbReference type="ARBA" id="ARBA00004496"/>
    </source>
</evidence>
<dbReference type="EMBL" id="JAGKQM010000010">
    <property type="protein sequence ID" value="KAH0907268.1"/>
    <property type="molecule type" value="Genomic_DNA"/>
</dbReference>
<dbReference type="SUPFAM" id="SSF52029">
    <property type="entry name" value="GroEL apical domain-like"/>
    <property type="match status" value="1"/>
</dbReference>
<dbReference type="PANTHER" id="PTHR11353">
    <property type="entry name" value="CHAPERONIN"/>
    <property type="match status" value="1"/>
</dbReference>
<dbReference type="Gene3D" id="3.50.7.10">
    <property type="entry name" value="GroEL"/>
    <property type="match status" value="1"/>
</dbReference>
<dbReference type="Proteomes" id="UP000824890">
    <property type="component" value="Unassembled WGS sequence"/>
</dbReference>
<keyword evidence="4 7" id="KW-0547">Nucleotide-binding</keyword>
<evidence type="ECO:0000313" key="8">
    <source>
        <dbReference type="EMBL" id="KAH0907268.1"/>
    </source>
</evidence>
<evidence type="ECO:0000256" key="3">
    <source>
        <dbReference type="ARBA" id="ARBA00022490"/>
    </source>
</evidence>
<evidence type="ECO:0000256" key="5">
    <source>
        <dbReference type="ARBA" id="ARBA00022840"/>
    </source>
</evidence>
<dbReference type="InterPro" id="IPR027413">
    <property type="entry name" value="GROEL-like_equatorial_sf"/>
</dbReference>
<dbReference type="Gene3D" id="3.30.260.10">
    <property type="entry name" value="TCP-1-like chaperonin intermediate domain"/>
    <property type="match status" value="1"/>
</dbReference>
<dbReference type="InterPro" id="IPR002423">
    <property type="entry name" value="Cpn60/GroEL/TCP-1"/>
</dbReference>
<dbReference type="InterPro" id="IPR012722">
    <property type="entry name" value="Chap_CCT_zeta"/>
</dbReference>
<dbReference type="SUPFAM" id="SSF48592">
    <property type="entry name" value="GroEL equatorial domain-like"/>
    <property type="match status" value="1"/>
</dbReference>
<dbReference type="InterPro" id="IPR017998">
    <property type="entry name" value="Chaperone_TCP-1"/>
</dbReference>
<dbReference type="NCBIfam" id="TIGR02347">
    <property type="entry name" value="chap_CCT_zeta"/>
    <property type="match status" value="1"/>
</dbReference>
<keyword evidence="9" id="KW-1185">Reference proteome</keyword>
<dbReference type="PROSITE" id="PS00751">
    <property type="entry name" value="TCP1_2"/>
    <property type="match status" value="1"/>
</dbReference>
<evidence type="ECO:0000313" key="9">
    <source>
        <dbReference type="Proteomes" id="UP000824890"/>
    </source>
</evidence>
<keyword evidence="3" id="KW-0963">Cytoplasm</keyword>
<proteinExistence type="inferred from homology"/>
<organism evidence="8 9">
    <name type="scientific">Brassica napus</name>
    <name type="common">Rape</name>
    <dbReference type="NCBI Taxonomy" id="3708"/>
    <lineage>
        <taxon>Eukaryota</taxon>
        <taxon>Viridiplantae</taxon>
        <taxon>Streptophyta</taxon>
        <taxon>Embryophyta</taxon>
        <taxon>Tracheophyta</taxon>
        <taxon>Spermatophyta</taxon>
        <taxon>Magnoliopsida</taxon>
        <taxon>eudicotyledons</taxon>
        <taxon>Gunneridae</taxon>
        <taxon>Pentapetalae</taxon>
        <taxon>rosids</taxon>
        <taxon>malvids</taxon>
        <taxon>Brassicales</taxon>
        <taxon>Brassicaceae</taxon>
        <taxon>Brassiceae</taxon>
        <taxon>Brassica</taxon>
    </lineage>
</organism>
<protein>
    <submittedName>
        <fullName evidence="8">Uncharacterized protein</fullName>
    </submittedName>
</protein>
<comment type="caution">
    <text evidence="8">The sequence shown here is derived from an EMBL/GenBank/DDBJ whole genome shotgun (WGS) entry which is preliminary data.</text>
</comment>
<dbReference type="Pfam" id="PF00118">
    <property type="entry name" value="Cpn60_TCP1"/>
    <property type="match status" value="1"/>
</dbReference>
<dbReference type="CDD" id="cd03342">
    <property type="entry name" value="TCP1_zeta"/>
    <property type="match status" value="1"/>
</dbReference>
<sequence length="511" mass="56316">MSVLNKTAALHMTINAAKGLQDVLKSNLGPKGTIKMLVGGSGDIKLTKDGNTLLKEMQIQNPTAIMIARTAVAQDDISGDGTTSTVIFIGELVKQSERCIDEGMHPRVLVDGFEIAKRATLQFLENFKTPVVMGDEPDKEILKMVARTTLRTKVLCIRKPEEGIDLFMVEIMHMRHKFDVDTRLVEGLVLDHGSRHPDMKRRAENCHILTCNVSLEYEKSEINAGFFYSNAEQREAMVTAERRSVDERVQKIIDLKKKVCAGNDNNFVIINQKGIDPPSLDLLAREGIIALRRAKRRNMERLVLACGGEAVNSVDDLTPESLGWAGLVYEHVLGEEKYTFVEQVKNPYSCTILIKGPNDHTIAQIKDAVRDGLRSVKNTIEDECVVLGAGAFEVAARQHLLNEVKKTVQGRAQLGVEAFANALLVVPKTLAENAGLDTQDVIISLTSEHDKGNVVGLNLQDGEPIDPQLAGIFDNYSVKRQLINSGPVIASQLLLVDEVIRAGRNMRKPTA</sequence>
<comment type="similarity">
    <text evidence="2 7">Belongs to the TCP-1 chaperonin family.</text>
</comment>
<dbReference type="Gene3D" id="1.10.560.10">
    <property type="entry name" value="GroEL-like equatorial domain"/>
    <property type="match status" value="1"/>
</dbReference>
<name>A0ABQ8BSA4_BRANA</name>
<keyword evidence="6 7" id="KW-0143">Chaperone</keyword>
<dbReference type="PRINTS" id="PR00304">
    <property type="entry name" value="TCOMPLEXTCP1"/>
</dbReference>
<evidence type="ECO:0000256" key="2">
    <source>
        <dbReference type="ARBA" id="ARBA00008020"/>
    </source>
</evidence>
<dbReference type="InterPro" id="IPR027409">
    <property type="entry name" value="GroEL-like_apical_dom_sf"/>
</dbReference>
<dbReference type="InterPro" id="IPR002194">
    <property type="entry name" value="Chaperonin_TCP-1_CS"/>
</dbReference>
<evidence type="ECO:0000256" key="7">
    <source>
        <dbReference type="RuleBase" id="RU004187"/>
    </source>
</evidence>
<evidence type="ECO:0000256" key="4">
    <source>
        <dbReference type="ARBA" id="ARBA00022741"/>
    </source>
</evidence>
<dbReference type="PROSITE" id="PS00750">
    <property type="entry name" value="TCP1_1"/>
    <property type="match status" value="1"/>
</dbReference>
<accession>A0ABQ8BSA4</accession>
<dbReference type="SUPFAM" id="SSF54849">
    <property type="entry name" value="GroEL-intermediate domain like"/>
    <property type="match status" value="1"/>
</dbReference>
<evidence type="ECO:0000256" key="6">
    <source>
        <dbReference type="ARBA" id="ARBA00023186"/>
    </source>
</evidence>
<keyword evidence="5 7" id="KW-0067">ATP-binding</keyword>
<gene>
    <name evidence="8" type="ORF">HID58_039095</name>
</gene>